<evidence type="ECO:0000256" key="1">
    <source>
        <dbReference type="SAM" id="MobiDB-lite"/>
    </source>
</evidence>
<dbReference type="AlphaFoldDB" id="A0A9P4GC58"/>
<feature type="compositionally biased region" description="Polar residues" evidence="1">
    <location>
        <begin position="281"/>
        <end position="292"/>
    </location>
</feature>
<feature type="compositionally biased region" description="Polar residues" evidence="1">
    <location>
        <begin position="219"/>
        <end position="230"/>
    </location>
</feature>
<feature type="region of interest" description="Disordered" evidence="1">
    <location>
        <begin position="199"/>
        <end position="299"/>
    </location>
</feature>
<sequence>MPIAANANLHHWVKQHNRPHREESMPVPPDKCDLPGFPGVTAEQPKVYSRKLWLVSENDRRIKPKFLSTHPQVLFKLTEKVVNKLATNHDALHMALAELYNNASDREKGKSNFLALEAEQILTHEGYGKYVWGVAPETQALLGNAEQSNPNLDPVLEAELKPKWSTFDEAGVLTPNDYEEITLNLRHWMAARIHAKINAPSKKTPVRASAKKARGRRGQLSTPPSSQQRARANGSRTDRMVVGSVAPGAAANGGHDPMEFVQTPQRSRNGALIRPSARVRAQQNRDQVSTPSRLREGTNLGQADHLWADIFSPVREIAAARGDDSIEDIQAPQQPPNDATIAFPMGEEAASDLVDPTELFLTLQQPASDVPHSSGDSLYGSDRDPDRSGPPVPSTEPTTPDTAYHSDADTVSQQVHREATAMRFGQSPPTARPTRALIKNQRKLKRCLERVITSSPPNYNLVLQELKQSVQGAYEESAYYKQENELYLEFEELGRAFDYWTTLIDELVTKRAGFNGVPCMSFFTSDYLYEDRLRGLQHLRELRLWRKEKADTTNCNGEFDVDILVIDIATMIEGLQGTEHRSYPPEELVRHLKTFNRPLFECFGFTAR</sequence>
<dbReference type="GeneID" id="63854333"/>
<protein>
    <submittedName>
        <fullName evidence="2">Uncharacterized protein</fullName>
    </submittedName>
</protein>
<dbReference type="EMBL" id="ML976617">
    <property type="protein sequence ID" value="KAF1843168.1"/>
    <property type="molecule type" value="Genomic_DNA"/>
</dbReference>
<feature type="region of interest" description="Disordered" evidence="1">
    <location>
        <begin position="365"/>
        <end position="410"/>
    </location>
</feature>
<keyword evidence="3" id="KW-1185">Reference proteome</keyword>
<proteinExistence type="predicted"/>
<dbReference type="OrthoDB" id="3798977at2759"/>
<evidence type="ECO:0000313" key="2">
    <source>
        <dbReference type="EMBL" id="KAF1843168.1"/>
    </source>
</evidence>
<dbReference type="RefSeq" id="XP_040785731.1">
    <property type="nucleotide sequence ID" value="XM_040937083.1"/>
</dbReference>
<gene>
    <name evidence="2" type="ORF">K460DRAFT_407533</name>
</gene>
<organism evidence="2 3">
    <name type="scientific">Cucurbitaria berberidis CBS 394.84</name>
    <dbReference type="NCBI Taxonomy" id="1168544"/>
    <lineage>
        <taxon>Eukaryota</taxon>
        <taxon>Fungi</taxon>
        <taxon>Dikarya</taxon>
        <taxon>Ascomycota</taxon>
        <taxon>Pezizomycotina</taxon>
        <taxon>Dothideomycetes</taxon>
        <taxon>Pleosporomycetidae</taxon>
        <taxon>Pleosporales</taxon>
        <taxon>Pleosporineae</taxon>
        <taxon>Cucurbitariaceae</taxon>
        <taxon>Cucurbitaria</taxon>
    </lineage>
</organism>
<dbReference type="Proteomes" id="UP000800039">
    <property type="component" value="Unassembled WGS sequence"/>
</dbReference>
<comment type="caution">
    <text evidence="2">The sequence shown here is derived from an EMBL/GenBank/DDBJ whole genome shotgun (WGS) entry which is preliminary data.</text>
</comment>
<accession>A0A9P4GC58</accession>
<reference evidence="2" key="1">
    <citation type="submission" date="2020-01" db="EMBL/GenBank/DDBJ databases">
        <authorList>
            <consortium name="DOE Joint Genome Institute"/>
            <person name="Haridas S."/>
            <person name="Albert R."/>
            <person name="Binder M."/>
            <person name="Bloem J."/>
            <person name="Labutti K."/>
            <person name="Salamov A."/>
            <person name="Andreopoulos B."/>
            <person name="Baker S.E."/>
            <person name="Barry K."/>
            <person name="Bills G."/>
            <person name="Bluhm B.H."/>
            <person name="Cannon C."/>
            <person name="Castanera R."/>
            <person name="Culley D.E."/>
            <person name="Daum C."/>
            <person name="Ezra D."/>
            <person name="Gonzalez J.B."/>
            <person name="Henrissat B."/>
            <person name="Kuo A."/>
            <person name="Liang C."/>
            <person name="Lipzen A."/>
            <person name="Lutzoni F."/>
            <person name="Magnuson J."/>
            <person name="Mondo S."/>
            <person name="Nolan M."/>
            <person name="Ohm R."/>
            <person name="Pangilinan J."/>
            <person name="Park H.-J."/>
            <person name="Ramirez L."/>
            <person name="Alfaro M."/>
            <person name="Sun H."/>
            <person name="Tritt A."/>
            <person name="Yoshinaga Y."/>
            <person name="Zwiers L.-H."/>
            <person name="Turgeon B.G."/>
            <person name="Goodwin S.B."/>
            <person name="Spatafora J.W."/>
            <person name="Crous P.W."/>
            <person name="Grigoriev I.V."/>
        </authorList>
    </citation>
    <scope>NUCLEOTIDE SEQUENCE</scope>
    <source>
        <strain evidence="2">CBS 394.84</strain>
    </source>
</reference>
<name>A0A9P4GC58_9PLEO</name>
<evidence type="ECO:0000313" key="3">
    <source>
        <dbReference type="Proteomes" id="UP000800039"/>
    </source>
</evidence>